<organism evidence="2 3">
    <name type="scientific">Streptococcus pseudoporcinus</name>
    <dbReference type="NCBI Taxonomy" id="361101"/>
    <lineage>
        <taxon>Bacteria</taxon>
        <taxon>Bacillati</taxon>
        <taxon>Bacillota</taxon>
        <taxon>Bacilli</taxon>
        <taxon>Lactobacillales</taxon>
        <taxon>Streptococcaceae</taxon>
        <taxon>Streptococcus</taxon>
    </lineage>
</organism>
<dbReference type="AlphaFoldDB" id="A0A4U9XKB6"/>
<protein>
    <submittedName>
        <fullName evidence="2">Lactoferrin binding protein</fullName>
    </submittedName>
</protein>
<dbReference type="Proteomes" id="UP000304914">
    <property type="component" value="Chromosome"/>
</dbReference>
<sequence>MKNNMKHRKYALRKAVTAAVLAGTAFSSFGGVLGTVSSAKADSGADSYMPRINDDDSSKLIKIAVEKKFGKDAKKALEALRTALKEAKTDTLYAFMLGLDNAHDSYRDGGIYKLHSDFIGTFTNDKPEDWAHN</sequence>
<feature type="chain" id="PRO_5039322277" evidence="1">
    <location>
        <begin position="31"/>
        <end position="133"/>
    </location>
</feature>
<feature type="signal peptide" evidence="1">
    <location>
        <begin position="1"/>
        <end position="30"/>
    </location>
</feature>
<evidence type="ECO:0000256" key="1">
    <source>
        <dbReference type="SAM" id="SignalP"/>
    </source>
</evidence>
<evidence type="ECO:0000313" key="3">
    <source>
        <dbReference type="Proteomes" id="UP000304914"/>
    </source>
</evidence>
<accession>A0A4U9XKB6</accession>
<reference evidence="2 3" key="1">
    <citation type="submission" date="2019-05" db="EMBL/GenBank/DDBJ databases">
        <authorList>
            <consortium name="Pathogen Informatics"/>
        </authorList>
    </citation>
    <scope>NUCLEOTIDE SEQUENCE [LARGE SCALE GENOMIC DNA]</scope>
    <source>
        <strain evidence="2 3">NCTC5385</strain>
    </source>
</reference>
<gene>
    <name evidence="2" type="primary">lbp</name>
    <name evidence="2" type="ORF">NCTC5385_00147</name>
</gene>
<keyword evidence="1" id="KW-0732">Signal</keyword>
<dbReference type="EMBL" id="LR594035">
    <property type="protein sequence ID" value="VTS13486.1"/>
    <property type="molecule type" value="Genomic_DNA"/>
</dbReference>
<name>A0A4U9XKB6_9STRE</name>
<dbReference type="RefSeq" id="WP_138067859.1">
    <property type="nucleotide sequence ID" value="NZ_LR594035.1"/>
</dbReference>
<proteinExistence type="predicted"/>
<evidence type="ECO:0000313" key="2">
    <source>
        <dbReference type="EMBL" id="VTS13486.1"/>
    </source>
</evidence>